<dbReference type="PROSITE" id="PS50234">
    <property type="entry name" value="VWFA"/>
    <property type="match status" value="1"/>
</dbReference>
<feature type="region of interest" description="Disordered" evidence="1">
    <location>
        <begin position="707"/>
        <end position="727"/>
    </location>
</feature>
<dbReference type="SUPFAM" id="SSF53300">
    <property type="entry name" value="vWA-like"/>
    <property type="match status" value="1"/>
</dbReference>
<gene>
    <name evidence="5" type="ORF">HNR67_004143</name>
</gene>
<keyword evidence="3" id="KW-0732">Signal</keyword>
<dbReference type="InterPro" id="IPR036465">
    <property type="entry name" value="vWFA_dom_sf"/>
</dbReference>
<dbReference type="Gene3D" id="3.40.50.410">
    <property type="entry name" value="von Willebrand factor, type A domain"/>
    <property type="match status" value="1"/>
</dbReference>
<organism evidence="5 6">
    <name type="scientific">Crossiella cryophila</name>
    <dbReference type="NCBI Taxonomy" id="43355"/>
    <lineage>
        <taxon>Bacteria</taxon>
        <taxon>Bacillati</taxon>
        <taxon>Actinomycetota</taxon>
        <taxon>Actinomycetes</taxon>
        <taxon>Pseudonocardiales</taxon>
        <taxon>Pseudonocardiaceae</taxon>
        <taxon>Crossiella</taxon>
    </lineage>
</organism>
<keyword evidence="2" id="KW-0812">Transmembrane</keyword>
<reference evidence="5 6" key="1">
    <citation type="submission" date="2020-08" db="EMBL/GenBank/DDBJ databases">
        <title>Sequencing the genomes of 1000 actinobacteria strains.</title>
        <authorList>
            <person name="Klenk H.-P."/>
        </authorList>
    </citation>
    <scope>NUCLEOTIDE SEQUENCE [LARGE SCALE GENOMIC DNA]</scope>
    <source>
        <strain evidence="5 6">DSM 44230</strain>
    </source>
</reference>
<evidence type="ECO:0000313" key="6">
    <source>
        <dbReference type="Proteomes" id="UP000533598"/>
    </source>
</evidence>
<accession>A0A7W7CBD3</accession>
<feature type="signal peptide" evidence="3">
    <location>
        <begin position="1"/>
        <end position="27"/>
    </location>
</feature>
<evidence type="ECO:0000256" key="3">
    <source>
        <dbReference type="SAM" id="SignalP"/>
    </source>
</evidence>
<feature type="chain" id="PRO_5031289759" description="VWFA domain-containing protein" evidence="3">
    <location>
        <begin position="28"/>
        <end position="727"/>
    </location>
</feature>
<dbReference type="EMBL" id="JACHMH010000001">
    <property type="protein sequence ID" value="MBB4678025.1"/>
    <property type="molecule type" value="Genomic_DNA"/>
</dbReference>
<evidence type="ECO:0000259" key="4">
    <source>
        <dbReference type="PROSITE" id="PS50234"/>
    </source>
</evidence>
<dbReference type="SMART" id="SM00327">
    <property type="entry name" value="VWA"/>
    <property type="match status" value="1"/>
</dbReference>
<dbReference type="InterPro" id="IPR002035">
    <property type="entry name" value="VWF_A"/>
</dbReference>
<name>A0A7W7CBD3_9PSEU</name>
<feature type="domain" description="VWFA" evidence="4">
    <location>
        <begin position="38"/>
        <end position="244"/>
    </location>
</feature>
<evidence type="ECO:0000313" key="5">
    <source>
        <dbReference type="EMBL" id="MBB4678025.1"/>
    </source>
</evidence>
<evidence type="ECO:0000256" key="2">
    <source>
        <dbReference type="SAM" id="Phobius"/>
    </source>
</evidence>
<feature type="transmembrane region" description="Helical" evidence="2">
    <location>
        <begin position="589"/>
        <end position="608"/>
    </location>
</feature>
<proteinExistence type="predicted"/>
<comment type="caution">
    <text evidence="5">The sequence shown here is derived from an EMBL/GenBank/DDBJ whole genome shotgun (WGS) entry which is preliminary data.</text>
</comment>
<keyword evidence="2" id="KW-1133">Transmembrane helix</keyword>
<sequence>MSTHRWAAWTVAIILALSGFSPVPAGAQEPPPELRPVRIVVLVDESGSLSEEDIARERDAVRVIVQGEPSPKSTVSVIGFASADASGQSPIDPVCPPTTVDTPQKHQALADCVGKLRRRAGNEGDGTDHVTALRAALSHLNTPGSAEERKIVYLLSDGKLDVSGSPAYGDNPEARNAAARGALPGLLAELNQAKVSVWPLGFGQADLTQLNALATGASQDRCGARTSPPSATVITTSADLLRAIGAASRSARCAGVSDPATGELPAGGTLDLPLTVPAIASEGAFVVHKRDPRVVVAYRDPQGRTAPSHGTFGESRFEISGQGTEAEVLRIVNPEPGDWTVSLSAPPGVRPHNVSAVAIFQGAVRAVIGVVPPAPQPGATAQVTMQVRGSRGAVTNPAQLKGLTFLAELTGEGFGAQPAVELTDQDGDGQYTGGVAVPGSASGRLDFFGSVTGIGVSGDRRPFPTRIALGAAGISGALTLDGVDTEVTAGDALPGQAQVTNSTGQPRTLRIEVAEPSPGAAISAEPSRVDVPAAGARTHDFALRFAPGTALGPNQARLRLVDEANGTVAGELLISRVVVAEPSWFEKLWWLWVTLTIALVALLVGFLWQRRKQRSGRDVRGVSVELTRHGQSLDTLRAQITGERFGFVLRDEPGLGMSLGHNGSGDRYTVRRGAGGLTLTGPAGDRLTLGPGGRHELRDGLELVLHDRSATRAEPQPPVAPRYDPYS</sequence>
<dbReference type="Proteomes" id="UP000533598">
    <property type="component" value="Unassembled WGS sequence"/>
</dbReference>
<dbReference type="CDD" id="cd00198">
    <property type="entry name" value="vWFA"/>
    <property type="match status" value="1"/>
</dbReference>
<keyword evidence="2" id="KW-0472">Membrane</keyword>
<dbReference type="Pfam" id="PF00092">
    <property type="entry name" value="VWA"/>
    <property type="match status" value="1"/>
</dbReference>
<dbReference type="RefSeq" id="WP_185003905.1">
    <property type="nucleotide sequence ID" value="NZ_BAAAUI010000027.1"/>
</dbReference>
<protein>
    <recommendedName>
        <fullName evidence="4">VWFA domain-containing protein</fullName>
    </recommendedName>
</protein>
<evidence type="ECO:0000256" key="1">
    <source>
        <dbReference type="SAM" id="MobiDB-lite"/>
    </source>
</evidence>
<dbReference type="AlphaFoldDB" id="A0A7W7CBD3"/>
<keyword evidence="6" id="KW-1185">Reference proteome</keyword>